<dbReference type="InterPro" id="IPR024618">
    <property type="entry name" value="DUF3857"/>
</dbReference>
<evidence type="ECO:0000259" key="1">
    <source>
        <dbReference type="Pfam" id="PF01841"/>
    </source>
</evidence>
<evidence type="ECO:0000313" key="3">
    <source>
        <dbReference type="EMBL" id="PHN06575.1"/>
    </source>
</evidence>
<dbReference type="OrthoDB" id="8595007at2"/>
<dbReference type="Pfam" id="PF01841">
    <property type="entry name" value="Transglut_core"/>
    <property type="match status" value="1"/>
</dbReference>
<dbReference type="InterPro" id="IPR038765">
    <property type="entry name" value="Papain-like_cys_pep_sf"/>
</dbReference>
<gene>
    <name evidence="3" type="ORF">CRP01_09730</name>
</gene>
<feature type="domain" description="DUF3857" evidence="2">
    <location>
        <begin position="42"/>
        <end position="193"/>
    </location>
</feature>
<dbReference type="Gene3D" id="2.60.40.3140">
    <property type="match status" value="1"/>
</dbReference>
<reference evidence="3 4" key="1">
    <citation type="submission" date="2017-10" db="EMBL/GenBank/DDBJ databases">
        <title>The draft genome sequence of Lewinella nigricans NBRC 102662.</title>
        <authorList>
            <person name="Wang K."/>
        </authorList>
    </citation>
    <scope>NUCLEOTIDE SEQUENCE [LARGE SCALE GENOMIC DNA]</scope>
    <source>
        <strain evidence="3 4">NBRC 102662</strain>
    </source>
</reference>
<dbReference type="EMBL" id="PDUD01000017">
    <property type="protein sequence ID" value="PHN06575.1"/>
    <property type="molecule type" value="Genomic_DNA"/>
</dbReference>
<evidence type="ECO:0000313" key="4">
    <source>
        <dbReference type="Proteomes" id="UP000223913"/>
    </source>
</evidence>
<dbReference type="SUPFAM" id="SSF54001">
    <property type="entry name" value="Cysteine proteinases"/>
    <property type="match status" value="1"/>
</dbReference>
<evidence type="ECO:0000259" key="2">
    <source>
        <dbReference type="Pfam" id="PF12969"/>
    </source>
</evidence>
<name>A0A2D0NDL4_FLAN2</name>
<keyword evidence="4" id="KW-1185">Reference proteome</keyword>
<comment type="caution">
    <text evidence="3">The sequence shown here is derived from an EMBL/GenBank/DDBJ whole genome shotgun (WGS) entry which is preliminary data.</text>
</comment>
<accession>A0A2D0NDL4</accession>
<protein>
    <recommendedName>
        <fullName evidence="5">DUF3857 domain-containing protein</fullName>
    </recommendedName>
</protein>
<feature type="domain" description="Transglutaminase-like" evidence="1">
    <location>
        <begin position="255"/>
        <end position="331"/>
    </location>
</feature>
<evidence type="ECO:0008006" key="5">
    <source>
        <dbReference type="Google" id="ProtNLM"/>
    </source>
</evidence>
<dbReference type="RefSeq" id="WP_099149831.1">
    <property type="nucleotide sequence ID" value="NZ_PDUD01000017.1"/>
</dbReference>
<dbReference type="Gene3D" id="2.60.120.1130">
    <property type="match status" value="1"/>
</dbReference>
<dbReference type="InterPro" id="IPR002931">
    <property type="entry name" value="Transglutaminase-like"/>
</dbReference>
<organism evidence="3 4">
    <name type="scientific">Flavilitoribacter nigricans (strain ATCC 23147 / DSM 23189 / NBRC 102662 / NCIMB 1420 / SS-2)</name>
    <name type="common">Lewinella nigricans</name>
    <dbReference type="NCBI Taxonomy" id="1122177"/>
    <lineage>
        <taxon>Bacteria</taxon>
        <taxon>Pseudomonadati</taxon>
        <taxon>Bacteroidota</taxon>
        <taxon>Saprospiria</taxon>
        <taxon>Saprospirales</taxon>
        <taxon>Lewinellaceae</taxon>
        <taxon>Flavilitoribacter</taxon>
    </lineage>
</organism>
<dbReference type="Gene3D" id="3.10.620.30">
    <property type="match status" value="1"/>
</dbReference>
<dbReference type="Proteomes" id="UP000223913">
    <property type="component" value="Unassembled WGS sequence"/>
</dbReference>
<dbReference type="AlphaFoldDB" id="A0A2D0NDL4"/>
<proteinExistence type="predicted"/>
<dbReference type="Pfam" id="PF12969">
    <property type="entry name" value="DUF3857"/>
    <property type="match status" value="1"/>
</dbReference>
<sequence>MKSFSLIICCLWIFSGGTVLQGQVIDYRTFVRIEKGKRITEKSFQIQINHKDQEDLANIEIPYSADQELDLLEAYIVDRSGQTVRKLKKKEVTVRSNISQSSFHEDDYVQTFQLHWHEFPYQIRYSYRLTEQKFIYVARWHPVLYTTVPTLSASLSVEVPADYPLAIDYSPALDYTTEKQGDVVLHRWQAKVVEVPKSETLAPPFSEIIPLATVVPQRFDYAIEGSMGSWAEYGDWHERLNASLDELPAAEGRVVDKLLAGITDQRERIQKLYHHLQDHTRYINVAIDVGGLKPYPAAYVAKNKYGDCKALTIYMKALLKWAGIPSHYVVIHAGSNPVRVKAGLPSQQFNHVILGVPLEGDTIWLENTAGYLPYNYLGTFTQNRLALWVDGMNSRLVRTPTMELSEVLEHSTYRFQLQESGQGRVEVSQRLRGKTFESLLFGRRELTDQQLQDRIEAGIPWSTVKLSNWEIIQPHRDQTDLELKLELEARDQFRRIGRLVVLQPPEIDLPDLESPSVRKQSVRIPYPVNQQDEMFYELPFLAKYRVELPDPIAIETPFGLYSEHYQLKDTGMVLNRTFQLYRGDYPLETYPELYNFIQAIRNARKQAAVVLTAVSDD</sequence>